<dbReference type="EMBL" id="CM047592">
    <property type="protein sequence ID" value="KAI9917164.1"/>
    <property type="molecule type" value="Genomic_DNA"/>
</dbReference>
<protein>
    <submittedName>
        <fullName evidence="1">Uncharacterized protein</fullName>
    </submittedName>
</protein>
<reference evidence="1 2" key="1">
    <citation type="journal article" date="2022" name="bioRxiv">
        <title>The genome of the oomycete Peronosclerospora sorghi, a cosmopolitan pathogen of maize and sorghum, is inflated with dispersed pseudogenes.</title>
        <authorList>
            <person name="Fletcher K."/>
            <person name="Martin F."/>
            <person name="Isakeit T."/>
            <person name="Cavanaugh K."/>
            <person name="Magill C."/>
            <person name="Michelmore R."/>
        </authorList>
    </citation>
    <scope>NUCLEOTIDE SEQUENCE [LARGE SCALE GENOMIC DNA]</scope>
    <source>
        <strain evidence="1">P6</strain>
    </source>
</reference>
<sequence>MSSFDPSLQKIAVLTSSLLQYKLRFVVKVCCSGDPKHPALLHEICSILSAMFWNQFVDLLGFDYVLAPTHKPFDPFCSGIPFCKQLATCGI</sequence>
<evidence type="ECO:0000313" key="1">
    <source>
        <dbReference type="EMBL" id="KAI9917164.1"/>
    </source>
</evidence>
<comment type="caution">
    <text evidence="1">The sequence shown here is derived from an EMBL/GenBank/DDBJ whole genome shotgun (WGS) entry which is preliminary data.</text>
</comment>
<evidence type="ECO:0000313" key="2">
    <source>
        <dbReference type="Proteomes" id="UP001163321"/>
    </source>
</evidence>
<name>A0ACC0WGI7_9STRA</name>
<dbReference type="Proteomes" id="UP001163321">
    <property type="component" value="Chromosome 13"/>
</dbReference>
<proteinExistence type="predicted"/>
<keyword evidence="2" id="KW-1185">Reference proteome</keyword>
<organism evidence="1 2">
    <name type="scientific">Peronosclerospora sorghi</name>
    <dbReference type="NCBI Taxonomy" id="230839"/>
    <lineage>
        <taxon>Eukaryota</taxon>
        <taxon>Sar</taxon>
        <taxon>Stramenopiles</taxon>
        <taxon>Oomycota</taxon>
        <taxon>Peronosporomycetes</taxon>
        <taxon>Peronosporales</taxon>
        <taxon>Peronosporaceae</taxon>
        <taxon>Peronosclerospora</taxon>
    </lineage>
</organism>
<gene>
    <name evidence="1" type="ORF">PsorP6_013114</name>
</gene>
<accession>A0ACC0WGI7</accession>